<dbReference type="PaxDb" id="35128-Thapsdraft396"/>
<dbReference type="AlphaFoldDB" id="B8LE20"/>
<sequence>MEVIQSIGCSIDLNSTQQSQSLLDTSLSSVDNITNEHILRIIQSIRKFLHTIFSVTKTLSKGKDELLNSSLLKIRELLNLTALEYLGDAVGGRFGSGEDVPTGEVGPSEYGVTAA</sequence>
<dbReference type="HOGENOM" id="CLU_2113878_0_0_1"/>
<evidence type="ECO:0000313" key="2">
    <source>
        <dbReference type="EMBL" id="EED86436.1"/>
    </source>
</evidence>
<name>B8LE20_THAPS</name>
<keyword evidence="3" id="KW-1185">Reference proteome</keyword>
<reference evidence="2 3" key="2">
    <citation type="journal article" date="2008" name="Nature">
        <title>The Phaeodactylum genome reveals the evolutionary history of diatom genomes.</title>
        <authorList>
            <person name="Bowler C."/>
            <person name="Allen A.E."/>
            <person name="Badger J.H."/>
            <person name="Grimwood J."/>
            <person name="Jabbari K."/>
            <person name="Kuo A."/>
            <person name="Maheswari U."/>
            <person name="Martens C."/>
            <person name="Maumus F."/>
            <person name="Otillar R.P."/>
            <person name="Rayko E."/>
            <person name="Salamov A."/>
            <person name="Vandepoele K."/>
            <person name="Beszteri B."/>
            <person name="Gruber A."/>
            <person name="Heijde M."/>
            <person name="Katinka M."/>
            <person name="Mock T."/>
            <person name="Valentin K."/>
            <person name="Verret F."/>
            <person name="Berges J.A."/>
            <person name="Brownlee C."/>
            <person name="Cadoret J.P."/>
            <person name="Chiovitti A."/>
            <person name="Choi C.J."/>
            <person name="Coesel S."/>
            <person name="De Martino A."/>
            <person name="Detter J.C."/>
            <person name="Durkin C."/>
            <person name="Falciatore A."/>
            <person name="Fournet J."/>
            <person name="Haruta M."/>
            <person name="Huysman M.J."/>
            <person name="Jenkins B.D."/>
            <person name="Jiroutova K."/>
            <person name="Jorgensen R.E."/>
            <person name="Joubert Y."/>
            <person name="Kaplan A."/>
            <person name="Kroger N."/>
            <person name="Kroth P.G."/>
            <person name="La Roche J."/>
            <person name="Lindquist E."/>
            <person name="Lommer M."/>
            <person name="Martin-Jezequel V."/>
            <person name="Lopez P.J."/>
            <person name="Lucas S."/>
            <person name="Mangogna M."/>
            <person name="McGinnis K."/>
            <person name="Medlin L.K."/>
            <person name="Montsant A."/>
            <person name="Oudot-Le Secq M.P."/>
            <person name="Napoli C."/>
            <person name="Obornik M."/>
            <person name="Parker M.S."/>
            <person name="Petit J.L."/>
            <person name="Porcel B.M."/>
            <person name="Poulsen N."/>
            <person name="Robison M."/>
            <person name="Rychlewski L."/>
            <person name="Rynearson T.A."/>
            <person name="Schmutz J."/>
            <person name="Shapiro H."/>
            <person name="Siaut M."/>
            <person name="Stanley M."/>
            <person name="Sussman M.R."/>
            <person name="Taylor A.R."/>
            <person name="Vardi A."/>
            <person name="von Dassow P."/>
            <person name="Vyverman W."/>
            <person name="Willis A."/>
            <person name="Wyrwicz L.S."/>
            <person name="Rokhsar D.S."/>
            <person name="Weissenbach J."/>
            <person name="Armbrust E.V."/>
            <person name="Green B.R."/>
            <person name="Van de Peer Y."/>
            <person name="Grigoriev I.V."/>
        </authorList>
    </citation>
    <scope>NUCLEOTIDE SEQUENCE [LARGE SCALE GENOMIC DNA]</scope>
    <source>
        <strain evidence="2 3">CCMP1335</strain>
    </source>
</reference>
<feature type="region of interest" description="Disordered" evidence="1">
    <location>
        <begin position="94"/>
        <end position="115"/>
    </location>
</feature>
<protein>
    <submittedName>
        <fullName evidence="2">Mucin-like protein</fullName>
    </submittedName>
</protein>
<evidence type="ECO:0000313" key="3">
    <source>
        <dbReference type="Proteomes" id="UP000001449"/>
    </source>
</evidence>
<dbReference type="InParanoid" id="B8LE20"/>
<evidence type="ECO:0000256" key="1">
    <source>
        <dbReference type="SAM" id="MobiDB-lite"/>
    </source>
</evidence>
<reference evidence="2 3" key="1">
    <citation type="journal article" date="2004" name="Science">
        <title>The genome of the diatom Thalassiosira pseudonana: ecology, evolution, and metabolism.</title>
        <authorList>
            <person name="Armbrust E.V."/>
            <person name="Berges J.A."/>
            <person name="Bowler C."/>
            <person name="Green B.R."/>
            <person name="Martinez D."/>
            <person name="Putnam N.H."/>
            <person name="Zhou S."/>
            <person name="Allen A.E."/>
            <person name="Apt K.E."/>
            <person name="Bechner M."/>
            <person name="Brzezinski M.A."/>
            <person name="Chaal B.K."/>
            <person name="Chiovitti A."/>
            <person name="Davis A.K."/>
            <person name="Demarest M.S."/>
            <person name="Detter J.C."/>
            <person name="Glavina T."/>
            <person name="Goodstein D."/>
            <person name="Hadi M.Z."/>
            <person name="Hellsten U."/>
            <person name="Hildebrand M."/>
            <person name="Jenkins B.D."/>
            <person name="Jurka J."/>
            <person name="Kapitonov V.V."/>
            <person name="Kroger N."/>
            <person name="Lau W.W."/>
            <person name="Lane T.W."/>
            <person name="Larimer F.W."/>
            <person name="Lippmeier J.C."/>
            <person name="Lucas S."/>
            <person name="Medina M."/>
            <person name="Montsant A."/>
            <person name="Obornik M."/>
            <person name="Parker M.S."/>
            <person name="Palenik B."/>
            <person name="Pazour G.J."/>
            <person name="Richardson P.M."/>
            <person name="Rynearson T.A."/>
            <person name="Saito M.A."/>
            <person name="Schwartz D.C."/>
            <person name="Thamatrakoln K."/>
            <person name="Valentin K."/>
            <person name="Vardi A."/>
            <person name="Wilkerson F.P."/>
            <person name="Rokhsar D.S."/>
        </authorList>
    </citation>
    <scope>NUCLEOTIDE SEQUENCE [LARGE SCALE GENOMIC DNA]</scope>
    <source>
        <strain evidence="2 3">CCMP1335</strain>
    </source>
</reference>
<dbReference type="RefSeq" id="XP_002297286.1">
    <property type="nucleotide sequence ID" value="XM_002297250.1"/>
</dbReference>
<dbReference type="GeneID" id="7447296"/>
<organism evidence="2 3">
    <name type="scientific">Thalassiosira pseudonana</name>
    <name type="common">Marine diatom</name>
    <name type="synonym">Cyclotella nana</name>
    <dbReference type="NCBI Taxonomy" id="35128"/>
    <lineage>
        <taxon>Eukaryota</taxon>
        <taxon>Sar</taxon>
        <taxon>Stramenopiles</taxon>
        <taxon>Ochrophyta</taxon>
        <taxon>Bacillariophyta</taxon>
        <taxon>Coscinodiscophyceae</taxon>
        <taxon>Thalassiosirophycidae</taxon>
        <taxon>Thalassiosirales</taxon>
        <taxon>Thalassiosiraceae</taxon>
        <taxon>Thalassiosira</taxon>
    </lineage>
</organism>
<dbReference type="Proteomes" id="UP000001449">
    <property type="component" value="Unassembled WGS sequence"/>
</dbReference>
<gene>
    <name evidence="2" type="ORF">THAPSDRAFT_bd396</name>
</gene>
<accession>B8LE20</accession>
<dbReference type="KEGG" id="tps:THAPSDRAFT_bd396"/>
<proteinExistence type="predicted"/>
<dbReference type="EMBL" id="DS999427">
    <property type="protein sequence ID" value="EED86436.1"/>
    <property type="molecule type" value="Genomic_DNA"/>
</dbReference>